<organism evidence="1 2">
    <name type="scientific">Paracoccus shanxieyensis</name>
    <dbReference type="NCBI Taxonomy" id="2675752"/>
    <lineage>
        <taxon>Bacteria</taxon>
        <taxon>Pseudomonadati</taxon>
        <taxon>Pseudomonadota</taxon>
        <taxon>Alphaproteobacteria</taxon>
        <taxon>Rhodobacterales</taxon>
        <taxon>Paracoccaceae</taxon>
        <taxon>Paracoccus</taxon>
    </lineage>
</organism>
<dbReference type="RefSeq" id="WP_155046365.1">
    <property type="nucleotide sequence ID" value="NZ_WMIH01000055.1"/>
</dbReference>
<proteinExistence type="predicted"/>
<protein>
    <submittedName>
        <fullName evidence="1">Uncharacterized protein</fullName>
    </submittedName>
</protein>
<reference evidence="1 2" key="1">
    <citation type="submission" date="2019-11" db="EMBL/GenBank/DDBJ databases">
        <authorList>
            <person name="Dong K."/>
        </authorList>
    </citation>
    <scope>NUCLEOTIDE SEQUENCE [LARGE SCALE GENOMIC DNA]</scope>
    <source>
        <strain evidence="1 2">DK608</strain>
    </source>
</reference>
<dbReference type="EMBL" id="WMII01000055">
    <property type="protein sequence ID" value="MTH66729.1"/>
    <property type="molecule type" value="Genomic_DNA"/>
</dbReference>
<dbReference type="AlphaFoldDB" id="A0A6L6J3G8"/>
<name>A0A6L6J3G8_9RHOB</name>
<evidence type="ECO:0000313" key="1">
    <source>
        <dbReference type="EMBL" id="MTH66729.1"/>
    </source>
</evidence>
<sequence length="72" mass="7598">MSAYINIHDIRSVTTTPLQEHGSIVLKIHATGGDIVNLFLPDATRTQAEQAAALLNGALAAVQVSADTEDLQ</sequence>
<comment type="caution">
    <text evidence="1">The sequence shown here is derived from an EMBL/GenBank/DDBJ whole genome shotgun (WGS) entry which is preliminary data.</text>
</comment>
<gene>
    <name evidence="1" type="ORF">GL284_21045</name>
</gene>
<keyword evidence="2" id="KW-1185">Reference proteome</keyword>
<evidence type="ECO:0000313" key="2">
    <source>
        <dbReference type="Proteomes" id="UP000478740"/>
    </source>
</evidence>
<accession>A0A6L6J3G8</accession>
<dbReference type="Proteomes" id="UP000478740">
    <property type="component" value="Unassembled WGS sequence"/>
</dbReference>